<proteinExistence type="predicted"/>
<organism evidence="1 2">
    <name type="scientific">Arthrobacter deserti</name>
    <dbReference type="NCBI Taxonomy" id="1742687"/>
    <lineage>
        <taxon>Bacteria</taxon>
        <taxon>Bacillati</taxon>
        <taxon>Actinomycetota</taxon>
        <taxon>Actinomycetes</taxon>
        <taxon>Micrococcales</taxon>
        <taxon>Micrococcaceae</taxon>
        <taxon>Arthrobacter</taxon>
    </lineage>
</organism>
<feature type="non-terminal residue" evidence="1">
    <location>
        <position position="1"/>
    </location>
</feature>
<name>A0ABX1JRZ9_9MICC</name>
<sequence length="77" mass="8637">DLELVLIKRILARFSAGIDTWAVIFNMDPELLGPDEDQWPETQQIAAPVPPSFAEVPTGSRGRTLVWNSRGRHLSPR</sequence>
<gene>
    <name evidence="1" type="ORF">HER39_13330</name>
</gene>
<dbReference type="Proteomes" id="UP000523795">
    <property type="component" value="Unassembled WGS sequence"/>
</dbReference>
<protein>
    <submittedName>
        <fullName evidence="1">Uncharacterized protein</fullName>
    </submittedName>
</protein>
<comment type="caution">
    <text evidence="1">The sequence shown here is derived from an EMBL/GenBank/DDBJ whole genome shotgun (WGS) entry which is preliminary data.</text>
</comment>
<evidence type="ECO:0000313" key="1">
    <source>
        <dbReference type="EMBL" id="NKX51531.1"/>
    </source>
</evidence>
<keyword evidence="2" id="KW-1185">Reference proteome</keyword>
<dbReference type="EMBL" id="JAAZSR010000248">
    <property type="protein sequence ID" value="NKX51531.1"/>
    <property type="molecule type" value="Genomic_DNA"/>
</dbReference>
<reference evidence="1 2" key="1">
    <citation type="submission" date="2020-04" db="EMBL/GenBank/DDBJ databases">
        <authorList>
            <person name="Liu S."/>
        </authorList>
    </citation>
    <scope>NUCLEOTIDE SEQUENCE [LARGE SCALE GENOMIC DNA]</scope>
    <source>
        <strain evidence="1 2">CGMCC 1.15091</strain>
    </source>
</reference>
<evidence type="ECO:0000313" key="2">
    <source>
        <dbReference type="Proteomes" id="UP000523795"/>
    </source>
</evidence>
<accession>A0ABX1JRZ9</accession>